<feature type="region of interest" description="Disordered" evidence="6">
    <location>
        <begin position="105"/>
        <end position="128"/>
    </location>
</feature>
<keyword evidence="2" id="KW-1003">Cell membrane</keyword>
<dbReference type="GO" id="GO:0005886">
    <property type="term" value="C:plasma membrane"/>
    <property type="evidence" value="ECO:0007669"/>
    <property type="project" value="UniProtKB-SubCell"/>
</dbReference>
<dbReference type="Pfam" id="PF01810">
    <property type="entry name" value="LysE"/>
    <property type="match status" value="1"/>
</dbReference>
<sequence>MDFSDLATLVVVWLAAIASPGPDIVQIVRLGSRQRSSGVWCALGIMTGNAGWIVATLAGLALLVTAYPGILVALEIAGGCFLAWMGFSSIRGGVTELRASRPVPASSGGAPAEPGVAAGASSRPAPGPVKSWRTGVVTNLANPKAMIFFGAVFAQVAQPGASIGWLALAAVVLIVVGVAWFVGVALAVGALSRWLNRHAALVELVTGAILLILGVVLVATGVADLRLGS</sequence>
<dbReference type="EMBL" id="AHAE01000037">
    <property type="protein sequence ID" value="EJZ82228.1"/>
    <property type="molecule type" value="Genomic_DNA"/>
</dbReference>
<protein>
    <recommendedName>
        <fullName evidence="10">Threonine efflux protein</fullName>
    </recommendedName>
</protein>
<feature type="transmembrane region" description="Helical" evidence="7">
    <location>
        <begin position="40"/>
        <end position="64"/>
    </location>
</feature>
<dbReference type="RefSeq" id="WP_004600733.1">
    <property type="nucleotide sequence ID" value="NZ_JH815193.1"/>
</dbReference>
<dbReference type="AlphaFoldDB" id="K0YGG3"/>
<evidence type="ECO:0000256" key="7">
    <source>
        <dbReference type="SAM" id="Phobius"/>
    </source>
</evidence>
<dbReference type="PANTHER" id="PTHR30086">
    <property type="entry name" value="ARGININE EXPORTER PROTEIN ARGO"/>
    <property type="match status" value="1"/>
</dbReference>
<keyword evidence="5 7" id="KW-0472">Membrane</keyword>
<dbReference type="InterPro" id="IPR001123">
    <property type="entry name" value="LeuE-type"/>
</dbReference>
<dbReference type="HOGENOM" id="CLU_079569_0_1_11"/>
<feature type="transmembrane region" description="Helical" evidence="7">
    <location>
        <begin position="200"/>
        <end position="223"/>
    </location>
</feature>
<dbReference type="Proteomes" id="UP000006078">
    <property type="component" value="Unassembled WGS sequence"/>
</dbReference>
<proteinExistence type="predicted"/>
<comment type="subcellular location">
    <subcellularLocation>
        <location evidence="1">Cell membrane</location>
        <topology evidence="1">Multi-pass membrane protein</topology>
    </subcellularLocation>
</comment>
<evidence type="ECO:0000256" key="4">
    <source>
        <dbReference type="ARBA" id="ARBA00022989"/>
    </source>
</evidence>
<evidence type="ECO:0000256" key="1">
    <source>
        <dbReference type="ARBA" id="ARBA00004651"/>
    </source>
</evidence>
<evidence type="ECO:0000256" key="3">
    <source>
        <dbReference type="ARBA" id="ARBA00022692"/>
    </source>
</evidence>
<keyword evidence="4 7" id="KW-1133">Transmembrane helix</keyword>
<feature type="transmembrane region" description="Helical" evidence="7">
    <location>
        <begin position="140"/>
        <end position="157"/>
    </location>
</feature>
<dbReference type="GO" id="GO:0015171">
    <property type="term" value="F:amino acid transmembrane transporter activity"/>
    <property type="evidence" value="ECO:0007669"/>
    <property type="project" value="TreeGrafter"/>
</dbReference>
<keyword evidence="9" id="KW-1185">Reference proteome</keyword>
<feature type="transmembrane region" description="Helical" evidence="7">
    <location>
        <begin position="6"/>
        <end position="28"/>
    </location>
</feature>
<feature type="transmembrane region" description="Helical" evidence="7">
    <location>
        <begin position="70"/>
        <end position="90"/>
    </location>
</feature>
<reference evidence="8 9" key="1">
    <citation type="submission" date="2012-08" db="EMBL/GenBank/DDBJ databases">
        <title>The Genome Sequence of Turicella otitidis ATCC 51513.</title>
        <authorList>
            <consortium name="The Broad Institute Genome Sequencing Platform"/>
            <person name="Earl A."/>
            <person name="Ward D."/>
            <person name="Feldgarden M."/>
            <person name="Gevers D."/>
            <person name="Huys G."/>
            <person name="Walker B."/>
            <person name="Young S.K."/>
            <person name="Zeng Q."/>
            <person name="Gargeya S."/>
            <person name="Fitzgerald M."/>
            <person name="Haas B."/>
            <person name="Abouelleil A."/>
            <person name="Alvarado L."/>
            <person name="Arachchi H.M."/>
            <person name="Berlin A.M."/>
            <person name="Chapman S.B."/>
            <person name="Goldberg J."/>
            <person name="Griggs A."/>
            <person name="Gujja S."/>
            <person name="Hansen M."/>
            <person name="Howarth C."/>
            <person name="Imamovic A."/>
            <person name="Larimer J."/>
            <person name="McCowen C."/>
            <person name="Montmayeur A."/>
            <person name="Murphy C."/>
            <person name="Neiman D."/>
            <person name="Pearson M."/>
            <person name="Priest M."/>
            <person name="Roberts A."/>
            <person name="Saif S."/>
            <person name="Shea T."/>
            <person name="Sisk P."/>
            <person name="Sykes S."/>
            <person name="Wortman J."/>
            <person name="Nusbaum C."/>
            <person name="Birren B."/>
        </authorList>
    </citation>
    <scope>NUCLEOTIDE SEQUENCE [LARGE SCALE GENOMIC DNA]</scope>
    <source>
        <strain evidence="8 9">ATCC 51513</strain>
    </source>
</reference>
<evidence type="ECO:0008006" key="10">
    <source>
        <dbReference type="Google" id="ProtNLM"/>
    </source>
</evidence>
<comment type="caution">
    <text evidence="8">The sequence shown here is derived from an EMBL/GenBank/DDBJ whole genome shotgun (WGS) entry which is preliminary data.</text>
</comment>
<accession>K0YGG3</accession>
<evidence type="ECO:0000256" key="5">
    <source>
        <dbReference type="ARBA" id="ARBA00023136"/>
    </source>
</evidence>
<evidence type="ECO:0000313" key="8">
    <source>
        <dbReference type="EMBL" id="EJZ82228.1"/>
    </source>
</evidence>
<evidence type="ECO:0000256" key="2">
    <source>
        <dbReference type="ARBA" id="ARBA00022475"/>
    </source>
</evidence>
<gene>
    <name evidence="8" type="ORF">HMPREF9719_00843</name>
</gene>
<dbReference type="PANTHER" id="PTHR30086:SF17">
    <property type="entry name" value="LYSE FAMILY TRANSLOCATOR"/>
    <property type="match status" value="1"/>
</dbReference>
<dbReference type="OrthoDB" id="9784202at2"/>
<name>K0YGG3_9CORY</name>
<dbReference type="eggNOG" id="COG1280">
    <property type="taxonomic scope" value="Bacteria"/>
</dbReference>
<evidence type="ECO:0000256" key="6">
    <source>
        <dbReference type="SAM" id="MobiDB-lite"/>
    </source>
</evidence>
<feature type="compositionally biased region" description="Low complexity" evidence="6">
    <location>
        <begin position="105"/>
        <end position="124"/>
    </location>
</feature>
<keyword evidence="3 7" id="KW-0812">Transmembrane</keyword>
<feature type="transmembrane region" description="Helical" evidence="7">
    <location>
        <begin position="163"/>
        <end position="188"/>
    </location>
</feature>
<evidence type="ECO:0000313" key="9">
    <source>
        <dbReference type="Proteomes" id="UP000006078"/>
    </source>
</evidence>
<organism evidence="8 9">
    <name type="scientific">Corynebacterium otitidis ATCC 51513</name>
    <dbReference type="NCBI Taxonomy" id="883169"/>
    <lineage>
        <taxon>Bacteria</taxon>
        <taxon>Bacillati</taxon>
        <taxon>Actinomycetota</taxon>
        <taxon>Actinomycetes</taxon>
        <taxon>Mycobacteriales</taxon>
        <taxon>Corynebacteriaceae</taxon>
        <taxon>Corynebacterium</taxon>
    </lineage>
</organism>